<protein>
    <recommendedName>
        <fullName evidence="5">Alpha-2-macroglobulin bait region domain-containing protein</fullName>
    </recommendedName>
</protein>
<evidence type="ECO:0000313" key="7">
    <source>
        <dbReference type="Proteomes" id="UP001519460"/>
    </source>
</evidence>
<dbReference type="SMART" id="SM01359">
    <property type="entry name" value="A2M_N_2"/>
    <property type="match status" value="1"/>
</dbReference>
<evidence type="ECO:0000256" key="1">
    <source>
        <dbReference type="ARBA" id="ARBA00022729"/>
    </source>
</evidence>
<dbReference type="Pfam" id="PF07703">
    <property type="entry name" value="A2M_BRD"/>
    <property type="match status" value="1"/>
</dbReference>
<feature type="domain" description="Alpha-2-macroglobulin bait region" evidence="5">
    <location>
        <begin position="360"/>
        <end position="503"/>
    </location>
</feature>
<keyword evidence="7" id="KW-1185">Reference proteome</keyword>
<evidence type="ECO:0000313" key="6">
    <source>
        <dbReference type="EMBL" id="KAK7463207.1"/>
    </source>
</evidence>
<dbReference type="PANTHER" id="PTHR11412:SF136">
    <property type="entry name" value="CD109 ANTIGEN"/>
    <property type="match status" value="1"/>
</dbReference>
<feature type="non-terminal residue" evidence="6">
    <location>
        <position position="1"/>
    </location>
</feature>
<dbReference type="EMBL" id="JACVVK020000607">
    <property type="protein sequence ID" value="KAK7463207.1"/>
    <property type="molecule type" value="Genomic_DNA"/>
</dbReference>
<dbReference type="InterPro" id="IPR050473">
    <property type="entry name" value="A2M/Complement_sys"/>
</dbReference>
<evidence type="ECO:0000259" key="5">
    <source>
        <dbReference type="SMART" id="SM01359"/>
    </source>
</evidence>
<evidence type="ECO:0000256" key="2">
    <source>
        <dbReference type="ARBA" id="ARBA00022966"/>
    </source>
</evidence>
<feature type="signal peptide" evidence="4">
    <location>
        <begin position="1"/>
        <end position="17"/>
    </location>
</feature>
<feature type="non-terminal residue" evidence="6">
    <location>
        <position position="683"/>
    </location>
</feature>
<evidence type="ECO:0000256" key="4">
    <source>
        <dbReference type="SAM" id="SignalP"/>
    </source>
</evidence>
<feature type="region of interest" description="Disordered" evidence="3">
    <location>
        <begin position="565"/>
        <end position="596"/>
    </location>
</feature>
<accession>A0ABD0J6Z8</accession>
<dbReference type="Pfam" id="PF01835">
    <property type="entry name" value="MG2"/>
    <property type="match status" value="1"/>
</dbReference>
<dbReference type="Gene3D" id="2.20.130.20">
    <property type="match status" value="1"/>
</dbReference>
<feature type="chain" id="PRO_5044780861" description="Alpha-2-macroglobulin bait region domain-containing protein" evidence="4">
    <location>
        <begin position="18"/>
        <end position="683"/>
    </location>
</feature>
<sequence length="683" mass="74884">WLTAVLALSACIIGGQAATTHSEHGNYWVTAPAAVTPGTNYTVTVEILQSTTPVHVHAEIEHMTTYSFQPAQIVSVPSTLSTSGSYTFHVRGTGGLQIEERKTLSVDRQLASVYIQTDRSTYEPGQKVNIETFALRDSDLKPYTERPYDITLKAGSIVMQRWTSQKGDVSSFSYDLDTHPPLGTWTVTTSSAETGSKSYSFNVQEYEKPAFKVNLQLPATINSSMSLTGTLEARAKITEENTGVVSVAEASVHIYSRDFKITDNAGQPLHIPSDSVFSSVYVYGVGHYTRPSPDSRYRVSAFTGSYPILARKLTLPDSGSFPLELDIPEDVDTVDLIVTFQGLQEKSSFRSVLSTSSSYLQVVPVSDIPTVSGNRPAHADFKVTSNQPLSTLNVQLLSRGQVVKAFQPPLTHKASSADVYTAQFDVEVTWDMTPVTEMLVYYVKHNQDTSSNEVVADSLALNVEGISRNQVQLTADDTRVEPGQQVELHVQAEPNSVVGVLVYEQDSMTDSDTLDKFYVQYVCFRSRLLFSRKTVGPKPHAESVYKATGIQSPSSLFSDWFRPRREVKSEEETPQAEESPRPVRNTASAAKRQASDNFVAQVSEGDPQTIYFGTKTTKPDGTASFLVQLPDTITTWTATAFAFDQDGRVGVVQQPLLTYSNGVKSVPAVVDDVNAERSDSSKS</sequence>
<proteinExistence type="predicted"/>
<keyword evidence="1 4" id="KW-0732">Signal</keyword>
<name>A0ABD0J6Z8_9CAEN</name>
<dbReference type="AlphaFoldDB" id="A0ABD0J6Z8"/>
<dbReference type="Pfam" id="PF00207">
    <property type="entry name" value="A2M"/>
    <property type="match status" value="1"/>
</dbReference>
<dbReference type="Gene3D" id="2.60.40.2950">
    <property type="match status" value="1"/>
</dbReference>
<organism evidence="6 7">
    <name type="scientific">Batillaria attramentaria</name>
    <dbReference type="NCBI Taxonomy" id="370345"/>
    <lineage>
        <taxon>Eukaryota</taxon>
        <taxon>Metazoa</taxon>
        <taxon>Spiralia</taxon>
        <taxon>Lophotrochozoa</taxon>
        <taxon>Mollusca</taxon>
        <taxon>Gastropoda</taxon>
        <taxon>Caenogastropoda</taxon>
        <taxon>Sorbeoconcha</taxon>
        <taxon>Cerithioidea</taxon>
        <taxon>Batillariidae</taxon>
        <taxon>Batillaria</taxon>
    </lineage>
</organism>
<comment type="caution">
    <text evidence="6">The sequence shown here is derived from an EMBL/GenBank/DDBJ whole genome shotgun (WGS) entry which is preliminary data.</text>
</comment>
<dbReference type="Gene3D" id="2.60.40.1930">
    <property type="match status" value="2"/>
</dbReference>
<dbReference type="Proteomes" id="UP001519460">
    <property type="component" value="Unassembled WGS sequence"/>
</dbReference>
<evidence type="ECO:0000256" key="3">
    <source>
        <dbReference type="SAM" id="MobiDB-lite"/>
    </source>
</evidence>
<gene>
    <name evidence="6" type="ORF">BaRGS_00038216</name>
</gene>
<dbReference type="InterPro" id="IPR011625">
    <property type="entry name" value="A2M_N_BRD"/>
</dbReference>
<reference evidence="6 7" key="1">
    <citation type="journal article" date="2023" name="Sci. Data">
        <title>Genome assembly of the Korean intertidal mud-creeper Batillaria attramentaria.</title>
        <authorList>
            <person name="Patra A.K."/>
            <person name="Ho P.T."/>
            <person name="Jun S."/>
            <person name="Lee S.J."/>
            <person name="Kim Y."/>
            <person name="Won Y.J."/>
        </authorList>
    </citation>
    <scope>NUCLEOTIDE SEQUENCE [LARGE SCALE GENOMIC DNA]</scope>
    <source>
        <strain evidence="6">Wonlab-2016</strain>
    </source>
</reference>
<keyword evidence="2" id="KW-0882">Thioester bond</keyword>
<dbReference type="PANTHER" id="PTHR11412">
    <property type="entry name" value="MACROGLOBULIN / COMPLEMENT"/>
    <property type="match status" value="1"/>
</dbReference>
<dbReference type="InterPro" id="IPR002890">
    <property type="entry name" value="MG2"/>
</dbReference>
<dbReference type="InterPro" id="IPR001599">
    <property type="entry name" value="Macroglobln_a2"/>
</dbReference>